<protein>
    <recommendedName>
        <fullName evidence="4">Hemerythrin-like domain-containing protein</fullName>
    </recommendedName>
</protein>
<dbReference type="HOGENOM" id="CLU_1330781_0_0_6"/>
<dbReference type="AlphaFoldDB" id="A4BST5"/>
<name>A4BST5_9GAMM</name>
<dbReference type="EMBL" id="AAOF01000011">
    <property type="protein sequence ID" value="EAR21179.1"/>
    <property type="molecule type" value="Genomic_DNA"/>
</dbReference>
<organism evidence="2 3">
    <name type="scientific">Nitrococcus mobilis Nb-231</name>
    <dbReference type="NCBI Taxonomy" id="314278"/>
    <lineage>
        <taxon>Bacteria</taxon>
        <taxon>Pseudomonadati</taxon>
        <taxon>Pseudomonadota</taxon>
        <taxon>Gammaproteobacteria</taxon>
        <taxon>Chromatiales</taxon>
        <taxon>Ectothiorhodospiraceae</taxon>
        <taxon>Nitrococcus</taxon>
    </lineage>
</organism>
<evidence type="ECO:0000313" key="2">
    <source>
        <dbReference type="EMBL" id="EAR21179.1"/>
    </source>
</evidence>
<proteinExistence type="predicted"/>
<accession>A4BST5</accession>
<evidence type="ECO:0000256" key="1">
    <source>
        <dbReference type="SAM" id="MobiDB-lite"/>
    </source>
</evidence>
<reference evidence="2 3" key="1">
    <citation type="submission" date="2006-02" db="EMBL/GenBank/DDBJ databases">
        <authorList>
            <person name="Waterbury J."/>
            <person name="Ferriera S."/>
            <person name="Johnson J."/>
            <person name="Kravitz S."/>
            <person name="Halpern A."/>
            <person name="Remington K."/>
            <person name="Beeson K."/>
            <person name="Tran B."/>
            <person name="Rogers Y.-H."/>
            <person name="Friedman R."/>
            <person name="Venter J.C."/>
        </authorList>
    </citation>
    <scope>NUCLEOTIDE SEQUENCE [LARGE SCALE GENOMIC DNA]</scope>
    <source>
        <strain evidence="2 3">Nb-231</strain>
    </source>
</reference>
<feature type="region of interest" description="Disordered" evidence="1">
    <location>
        <begin position="133"/>
        <end position="157"/>
    </location>
</feature>
<keyword evidence="3" id="KW-1185">Reference proteome</keyword>
<dbReference type="Proteomes" id="UP000003374">
    <property type="component" value="Unassembled WGS sequence"/>
</dbReference>
<evidence type="ECO:0000313" key="3">
    <source>
        <dbReference type="Proteomes" id="UP000003374"/>
    </source>
</evidence>
<feature type="compositionally biased region" description="Basic and acidic residues" evidence="1">
    <location>
        <begin position="141"/>
        <end position="157"/>
    </location>
</feature>
<dbReference type="RefSeq" id="WP_004998776.1">
    <property type="nucleotide sequence ID" value="NZ_CH672427.1"/>
</dbReference>
<gene>
    <name evidence="2" type="ORF">NB231_00620</name>
</gene>
<evidence type="ECO:0008006" key="4">
    <source>
        <dbReference type="Google" id="ProtNLM"/>
    </source>
</evidence>
<dbReference type="OrthoDB" id="7349010at2"/>
<sequence>MSTAIDRFQAGQRNVQRLLDVFSNQLRAFARGRTPDMLLMHDIVDCLNRYAAIGDDAYEGELIDALTQADDRFAPARLVLTTEHEAIIELGERCLALIEDMIGSIVVSRSALLTPARRYLRIYQEHLRRERSYLQRHRHRSTDDTAPDRPYRPLPRDPLEEFTDLCERITQTVEHLETDEFGLSVCAACGSDATSNGNAQTLPLGS</sequence>
<comment type="caution">
    <text evidence="2">The sequence shown here is derived from an EMBL/GenBank/DDBJ whole genome shotgun (WGS) entry which is preliminary data.</text>
</comment>